<dbReference type="EMBL" id="JARFYN010000010">
    <property type="protein sequence ID" value="MDL2405960.1"/>
    <property type="molecule type" value="Genomic_DNA"/>
</dbReference>
<proteinExistence type="predicted"/>
<sequence length="74" mass="8301">MSAFALRRREIKNHVRHIFGAHEFAVDRVPQHDRLDDLPSGDAEPLGLPDQSVLGVIRHLSGLALTKVTLQRKP</sequence>
<evidence type="ECO:0000313" key="1">
    <source>
        <dbReference type="EMBL" id="MDL2405960.1"/>
    </source>
</evidence>
<name>A0ABT7KBI0_9HYPH</name>
<gene>
    <name evidence="1" type="ORF">PY650_09835</name>
</gene>
<dbReference type="RefSeq" id="WP_285878980.1">
    <property type="nucleotide sequence ID" value="NZ_JARFYN010000010.1"/>
</dbReference>
<protein>
    <submittedName>
        <fullName evidence="1">Uncharacterized protein</fullName>
    </submittedName>
</protein>
<keyword evidence="2" id="KW-1185">Reference proteome</keyword>
<organism evidence="1 2">
    <name type="scientific">Rhizobium calliandrae</name>
    <dbReference type="NCBI Taxonomy" id="1312182"/>
    <lineage>
        <taxon>Bacteria</taxon>
        <taxon>Pseudomonadati</taxon>
        <taxon>Pseudomonadota</taxon>
        <taxon>Alphaproteobacteria</taxon>
        <taxon>Hyphomicrobiales</taxon>
        <taxon>Rhizobiaceae</taxon>
        <taxon>Rhizobium/Agrobacterium group</taxon>
        <taxon>Rhizobium</taxon>
    </lineage>
</organism>
<reference evidence="1" key="1">
    <citation type="submission" date="2023-06" db="EMBL/GenBank/DDBJ databases">
        <title>Phylogenetic Diversity of Rhizobium strains.</title>
        <authorList>
            <person name="Moura F.T."/>
            <person name="Helene L.C.F."/>
            <person name="Hungria M."/>
        </authorList>
    </citation>
    <scope>NUCLEOTIDE SEQUENCE</scope>
    <source>
        <strain evidence="1">CCGE524</strain>
    </source>
</reference>
<comment type="caution">
    <text evidence="1">The sequence shown here is derived from an EMBL/GenBank/DDBJ whole genome shotgun (WGS) entry which is preliminary data.</text>
</comment>
<dbReference type="Proteomes" id="UP001172630">
    <property type="component" value="Unassembled WGS sequence"/>
</dbReference>
<evidence type="ECO:0000313" key="2">
    <source>
        <dbReference type="Proteomes" id="UP001172630"/>
    </source>
</evidence>
<accession>A0ABT7KBI0</accession>